<organism evidence="2 3">
    <name type="scientific">Effrenium voratum</name>
    <dbReference type="NCBI Taxonomy" id="2562239"/>
    <lineage>
        <taxon>Eukaryota</taxon>
        <taxon>Sar</taxon>
        <taxon>Alveolata</taxon>
        <taxon>Dinophyceae</taxon>
        <taxon>Suessiales</taxon>
        <taxon>Symbiodiniaceae</taxon>
        <taxon>Effrenium</taxon>
    </lineage>
</organism>
<keyword evidence="3" id="KW-1185">Reference proteome</keyword>
<keyword evidence="1" id="KW-0812">Transmembrane</keyword>
<name>A0AA36I8M7_9DINO</name>
<evidence type="ECO:0000313" key="2">
    <source>
        <dbReference type="EMBL" id="CAJ1382762.1"/>
    </source>
</evidence>
<gene>
    <name evidence="2" type="ORF">EVOR1521_LOCUS10074</name>
</gene>
<accession>A0AA36I8M7</accession>
<keyword evidence="1" id="KW-1133">Transmembrane helix</keyword>
<evidence type="ECO:0000256" key="1">
    <source>
        <dbReference type="SAM" id="Phobius"/>
    </source>
</evidence>
<comment type="caution">
    <text evidence="2">The sequence shown here is derived from an EMBL/GenBank/DDBJ whole genome shotgun (WGS) entry which is preliminary data.</text>
</comment>
<evidence type="ECO:0000313" key="3">
    <source>
        <dbReference type="Proteomes" id="UP001178507"/>
    </source>
</evidence>
<feature type="transmembrane region" description="Helical" evidence="1">
    <location>
        <begin position="350"/>
        <end position="371"/>
    </location>
</feature>
<proteinExistence type="predicted"/>
<keyword evidence="1" id="KW-0472">Membrane</keyword>
<dbReference type="Proteomes" id="UP001178507">
    <property type="component" value="Unassembled WGS sequence"/>
</dbReference>
<reference evidence="2" key="1">
    <citation type="submission" date="2023-08" db="EMBL/GenBank/DDBJ databases">
        <authorList>
            <person name="Chen Y."/>
            <person name="Shah S."/>
            <person name="Dougan E. K."/>
            <person name="Thang M."/>
            <person name="Chan C."/>
        </authorList>
    </citation>
    <scope>NUCLEOTIDE SEQUENCE</scope>
</reference>
<dbReference type="EMBL" id="CAUJNA010000944">
    <property type="protein sequence ID" value="CAJ1382762.1"/>
    <property type="molecule type" value="Genomic_DNA"/>
</dbReference>
<sequence>MPPKLDAVEMERRLRAELRADLREELEAQLQPLASRLSILEALFGEEDCALLSQKERAKVSKLPVPVAKPMVSEYTGDTSEDLLTTHACFEGTTWNVLLVLGLTDTGWVDDCIACLVLAVNIVMQLLFCKTILSPQFAGGSFSDKTSAAKRWRELVGHDASYMDPTPSSLVSRVCNNDETLIMAQAQASLIKNINAYLGLGNMQMHAGFFAPGILLCTLCIMQWCLYLFEEFRTIFLATLAIWQVPRASRTVLRLGRLASICQARFVGHLALTCLRACIAAMLLHAGILWLAGTTSIAELMVNGVALVAILDVDEKLFASLMPRRIQAKVDELHAVKLRWSKTQGQVESLVLVVCIAGVLLWSCLCLLVPLEQAMQAVKQEYCGGARDFVLKVNPNVKVPVTLVTAPYSEQRPSLSEVATRDVMRAMNRHQTPTLAVVTQSLGDFTTWSTRSLNKWSSGYMQKCLSWDYPVFINSAAFAAGRSPKGVTCENLAGHCQDPSAQLLRVVCPFTCGCTDPTLAWYRSPSSGCPAACLRDSEKATARMPCRDLEVRSRRWRQTWQRWPEVAVFTFQLDKVTGQGRHHWKLLKDQAERLLAGGCPLLATEKVHIYFNSSFCQGARGLFSSLAPLCPETCGCRTSRAGHGDGPQDCPLSCA</sequence>
<feature type="transmembrane region" description="Helical" evidence="1">
    <location>
        <begin position="209"/>
        <end position="229"/>
    </location>
</feature>
<protein>
    <submittedName>
        <fullName evidence="2">Uncharacterized protein</fullName>
    </submittedName>
</protein>
<feature type="transmembrane region" description="Helical" evidence="1">
    <location>
        <begin position="274"/>
        <end position="293"/>
    </location>
</feature>
<dbReference type="AlphaFoldDB" id="A0AA36I8M7"/>